<evidence type="ECO:0000313" key="4">
    <source>
        <dbReference type="Proteomes" id="UP000261704"/>
    </source>
</evidence>
<keyword evidence="1" id="KW-0812">Transmembrane</keyword>
<feature type="signal peptide" evidence="2">
    <location>
        <begin position="1"/>
        <end position="20"/>
    </location>
</feature>
<sequence length="295" mass="33185">MNRIYMACALSMALASPLAAKTLTEMFPDISETYNDEGIKALESLDFKQGKITVGSNLATLDLTDEFYFLDAKDANYVLTTLWGNPPDDSTLGMVFPADKTPLDDTWGIEVSFDDIGYVSDEDAGSYDYDELLKTMQQDMQDENEWRRENNYPSLELLGWASPPRYDSIGRKLYWAKELRFDGDETTTLNYNIRILGRKGVLIVNFIADMDMLDQVNKAVPTVLEMTNFTDGNKYSDFKPSIDKVAAVGIGGLIAGKVLAKTGLIAVALIFLKKFFFLLLIPLYWLKNLFGRKNS</sequence>
<protein>
    <submittedName>
        <fullName evidence="3">DUF2167 domain-containing protein</fullName>
    </submittedName>
</protein>
<organism evidence="3 4">
    <name type="scientific">Profundibacter amoris</name>
    <dbReference type="NCBI Taxonomy" id="2171755"/>
    <lineage>
        <taxon>Bacteria</taxon>
        <taxon>Pseudomonadati</taxon>
        <taxon>Pseudomonadota</taxon>
        <taxon>Alphaproteobacteria</taxon>
        <taxon>Rhodobacterales</taxon>
        <taxon>Paracoccaceae</taxon>
        <taxon>Profundibacter</taxon>
    </lineage>
</organism>
<keyword evidence="2" id="KW-0732">Signal</keyword>
<keyword evidence="4" id="KW-1185">Reference proteome</keyword>
<proteinExistence type="predicted"/>
<evidence type="ECO:0000256" key="1">
    <source>
        <dbReference type="SAM" id="Phobius"/>
    </source>
</evidence>
<keyword evidence="1" id="KW-0472">Membrane</keyword>
<feature type="chain" id="PRO_5016608651" evidence="2">
    <location>
        <begin position="21"/>
        <end position="295"/>
    </location>
</feature>
<evidence type="ECO:0000256" key="2">
    <source>
        <dbReference type="SAM" id="SignalP"/>
    </source>
</evidence>
<dbReference type="RefSeq" id="WP_118941176.1">
    <property type="nucleotide sequence ID" value="NZ_CP032125.1"/>
</dbReference>
<evidence type="ECO:0000313" key="3">
    <source>
        <dbReference type="EMBL" id="AXX96518.1"/>
    </source>
</evidence>
<dbReference type="Proteomes" id="UP000261704">
    <property type="component" value="Chromosome"/>
</dbReference>
<dbReference type="EMBL" id="CP032125">
    <property type="protein sequence ID" value="AXX96518.1"/>
    <property type="molecule type" value="Genomic_DNA"/>
</dbReference>
<dbReference type="InterPro" id="IPR018682">
    <property type="entry name" value="DUF2167_membr"/>
</dbReference>
<gene>
    <name evidence="3" type="ORF">BAR1_00350</name>
</gene>
<dbReference type="AlphaFoldDB" id="A0A347UCE0"/>
<dbReference type="OrthoDB" id="196355at2"/>
<keyword evidence="1" id="KW-1133">Transmembrane helix</keyword>
<name>A0A347UCE0_9RHOB</name>
<feature type="transmembrane region" description="Helical" evidence="1">
    <location>
        <begin position="263"/>
        <end position="286"/>
    </location>
</feature>
<reference evidence="3 4" key="1">
    <citation type="submission" date="2018-09" db="EMBL/GenBank/DDBJ databases">
        <title>Profundibacter amoris BAR1 gen. nov., sp. nov., a new member of the Roseobacter clade isolated at Lokis Castle Vent Field on the Arctic Mid-Oceanic Ridge.</title>
        <authorList>
            <person name="Le Moine Bauer S."/>
            <person name="Sjoeberg A.G."/>
            <person name="L'Haridon S."/>
            <person name="Stokke R."/>
            <person name="Roalkvam I."/>
            <person name="Steen I.H."/>
            <person name="Dahle H."/>
        </authorList>
    </citation>
    <scope>NUCLEOTIDE SEQUENCE [LARGE SCALE GENOMIC DNA]</scope>
    <source>
        <strain evidence="3 4">BAR1</strain>
    </source>
</reference>
<dbReference type="KEGG" id="pamo:BAR1_00350"/>
<accession>A0A347UCE0</accession>
<dbReference type="Pfam" id="PF09935">
    <property type="entry name" value="DUF2167"/>
    <property type="match status" value="1"/>
</dbReference>